<accession>A0A4Y2PQ29</accession>
<evidence type="ECO:0000313" key="5">
    <source>
        <dbReference type="Proteomes" id="UP000499080"/>
    </source>
</evidence>
<feature type="compositionally biased region" description="Basic and acidic residues" evidence="1">
    <location>
        <begin position="1"/>
        <end position="15"/>
    </location>
</feature>
<organism evidence="3 5">
    <name type="scientific">Araneus ventricosus</name>
    <name type="common">Orbweaver spider</name>
    <name type="synonym">Epeira ventricosa</name>
    <dbReference type="NCBI Taxonomy" id="182803"/>
    <lineage>
        <taxon>Eukaryota</taxon>
        <taxon>Metazoa</taxon>
        <taxon>Ecdysozoa</taxon>
        <taxon>Arthropoda</taxon>
        <taxon>Chelicerata</taxon>
        <taxon>Arachnida</taxon>
        <taxon>Araneae</taxon>
        <taxon>Araneomorphae</taxon>
        <taxon>Entelegynae</taxon>
        <taxon>Araneoidea</taxon>
        <taxon>Araneidae</taxon>
        <taxon>Araneus</taxon>
    </lineage>
</organism>
<proteinExistence type="predicted"/>
<evidence type="ECO:0000313" key="3">
    <source>
        <dbReference type="EMBL" id="GBN53301.1"/>
    </source>
</evidence>
<dbReference type="AlphaFoldDB" id="A0A4Y2PQ29"/>
<protein>
    <submittedName>
        <fullName evidence="3">Uncharacterized protein</fullName>
    </submittedName>
</protein>
<gene>
    <name evidence="3" type="ORF">AVEN_108128_1</name>
    <name evidence="4" type="ORF">AVEN_213920_1</name>
    <name evidence="2" type="ORF">AVEN_56291_1</name>
</gene>
<keyword evidence="5" id="KW-1185">Reference proteome</keyword>
<evidence type="ECO:0000313" key="2">
    <source>
        <dbReference type="EMBL" id="GBN53278.1"/>
    </source>
</evidence>
<sequence length="141" mass="16341">MKRQAGHDYDKDRQKLKSKTYGGTTSEEKLPNQVLPPPRYGDTWKQTYDGAQRAKNKYKEIQFDRNDLVSDQEELNVGTPHGGKGFPGKYCYEHVMSLSHNVSLMVGKRHLQRFLLTIGERRPMTPDRMKVLRNTGIFSIR</sequence>
<dbReference type="Proteomes" id="UP000499080">
    <property type="component" value="Unassembled WGS sequence"/>
</dbReference>
<dbReference type="EMBL" id="BGPR01216504">
    <property type="protein sequence ID" value="GBN53278.1"/>
    <property type="molecule type" value="Genomic_DNA"/>
</dbReference>
<evidence type="ECO:0000256" key="1">
    <source>
        <dbReference type="SAM" id="MobiDB-lite"/>
    </source>
</evidence>
<dbReference type="EMBL" id="BGPR01216518">
    <property type="protein sequence ID" value="GBN53301.1"/>
    <property type="molecule type" value="Genomic_DNA"/>
</dbReference>
<reference evidence="3 5" key="1">
    <citation type="journal article" date="2019" name="Sci. Rep.">
        <title>Orb-weaving spider Araneus ventricosus genome elucidates the spidroin gene catalogue.</title>
        <authorList>
            <person name="Kono N."/>
            <person name="Nakamura H."/>
            <person name="Ohtoshi R."/>
            <person name="Moran D.A.P."/>
            <person name="Shinohara A."/>
            <person name="Yoshida Y."/>
            <person name="Fujiwara M."/>
            <person name="Mori M."/>
            <person name="Tomita M."/>
            <person name="Arakawa K."/>
        </authorList>
    </citation>
    <scope>NUCLEOTIDE SEQUENCE [LARGE SCALE GENOMIC DNA]</scope>
</reference>
<name>A0A4Y2PQ29_ARAVE</name>
<dbReference type="EMBL" id="BGPR01216537">
    <property type="protein sequence ID" value="GBN53338.1"/>
    <property type="molecule type" value="Genomic_DNA"/>
</dbReference>
<comment type="caution">
    <text evidence="3">The sequence shown here is derived from an EMBL/GenBank/DDBJ whole genome shotgun (WGS) entry which is preliminary data.</text>
</comment>
<evidence type="ECO:0000313" key="4">
    <source>
        <dbReference type="EMBL" id="GBN53338.1"/>
    </source>
</evidence>
<feature type="region of interest" description="Disordered" evidence="1">
    <location>
        <begin position="1"/>
        <end position="44"/>
    </location>
</feature>